<dbReference type="Pfam" id="PF13499">
    <property type="entry name" value="EF-hand_7"/>
    <property type="match status" value="1"/>
</dbReference>
<protein>
    <submittedName>
        <fullName evidence="7">Uncharacterized protein LOC105168577</fullName>
    </submittedName>
</protein>
<proteinExistence type="predicted"/>
<evidence type="ECO:0000313" key="6">
    <source>
        <dbReference type="Proteomes" id="UP000504604"/>
    </source>
</evidence>
<dbReference type="InterPro" id="IPR018247">
    <property type="entry name" value="EF_Hand_1_Ca_BS"/>
</dbReference>
<dbReference type="GO" id="GO:0016020">
    <property type="term" value="C:membrane"/>
    <property type="evidence" value="ECO:0007669"/>
    <property type="project" value="InterPro"/>
</dbReference>
<dbReference type="PANTHER" id="PTHR31503">
    <property type="entry name" value="VACUOLAR CALCIUM ION TRANSPORTER"/>
    <property type="match status" value="1"/>
</dbReference>
<keyword evidence="4" id="KW-1133">Transmembrane helix</keyword>
<evidence type="ECO:0000256" key="3">
    <source>
        <dbReference type="ARBA" id="ARBA00023065"/>
    </source>
</evidence>
<keyword evidence="1" id="KW-0813">Transport</keyword>
<dbReference type="PANTHER" id="PTHR31503:SF80">
    <property type="entry name" value="EF-HAND DOMAIN-CONTAINING PROTEIN"/>
    <property type="match status" value="1"/>
</dbReference>
<feature type="domain" description="EF-hand" evidence="5">
    <location>
        <begin position="188"/>
        <end position="223"/>
    </location>
</feature>
<dbReference type="GO" id="GO:0006874">
    <property type="term" value="P:intracellular calcium ion homeostasis"/>
    <property type="evidence" value="ECO:0007669"/>
    <property type="project" value="TreeGrafter"/>
</dbReference>
<organism evidence="6 7">
    <name type="scientific">Sesamum indicum</name>
    <name type="common">Oriental sesame</name>
    <name type="synonym">Sesamum orientale</name>
    <dbReference type="NCBI Taxonomy" id="4182"/>
    <lineage>
        <taxon>Eukaryota</taxon>
        <taxon>Viridiplantae</taxon>
        <taxon>Streptophyta</taxon>
        <taxon>Embryophyta</taxon>
        <taxon>Tracheophyta</taxon>
        <taxon>Spermatophyta</taxon>
        <taxon>Magnoliopsida</taxon>
        <taxon>eudicotyledons</taxon>
        <taxon>Gunneridae</taxon>
        <taxon>Pentapetalae</taxon>
        <taxon>asterids</taxon>
        <taxon>lamiids</taxon>
        <taxon>Lamiales</taxon>
        <taxon>Pedaliaceae</taxon>
        <taxon>Sesamum</taxon>
    </lineage>
</organism>
<evidence type="ECO:0000313" key="7">
    <source>
        <dbReference type="RefSeq" id="XP_020551675.1"/>
    </source>
</evidence>
<keyword evidence="1" id="KW-0050">Antiport</keyword>
<dbReference type="GeneID" id="105168577"/>
<dbReference type="PROSITE" id="PS00018">
    <property type="entry name" value="EF_HAND_1"/>
    <property type="match status" value="1"/>
</dbReference>
<evidence type="ECO:0000256" key="2">
    <source>
        <dbReference type="ARBA" id="ARBA00022837"/>
    </source>
</evidence>
<dbReference type="OrthoDB" id="26525at2759"/>
<evidence type="ECO:0000256" key="1">
    <source>
        <dbReference type="ARBA" id="ARBA00022449"/>
    </source>
</evidence>
<sequence>MESTRLMRTEAHKKRSTAAAQQRAKLGMGLVAGTTVMLLTLIWGSVIGFFPSSGYGVVTDVETSYTARIILITLFPFLILQLATIFHSSSAKRVIILIALTITVVLLAAYNFYQIFRPWIQNRRFEYLMSKYAKDKLMRLISRNGKPDDTQKIQELFNKIKKSNDASISTAELRVLLLGVHMDDDDSSTNRNVENIMASLDTSADGRINQDEFIKGMTKLVSDISNQTPVNNSQVKSHLNNVFQLIAERYSSDQIKLKCRIPTKQRRGC</sequence>
<dbReference type="AlphaFoldDB" id="A0A8M8V5I8"/>
<dbReference type="GO" id="GO:0015369">
    <property type="term" value="F:calcium:proton antiporter activity"/>
    <property type="evidence" value="ECO:0007669"/>
    <property type="project" value="TreeGrafter"/>
</dbReference>
<dbReference type="SUPFAM" id="SSF47473">
    <property type="entry name" value="EF-hand"/>
    <property type="match status" value="1"/>
</dbReference>
<feature type="transmembrane region" description="Helical" evidence="4">
    <location>
        <begin position="94"/>
        <end position="113"/>
    </location>
</feature>
<evidence type="ECO:0000256" key="4">
    <source>
        <dbReference type="SAM" id="Phobius"/>
    </source>
</evidence>
<accession>A0A8M8V5I8</accession>
<name>A0A8M8V5I8_SESIN</name>
<dbReference type="SMART" id="SM00054">
    <property type="entry name" value="EFh"/>
    <property type="match status" value="2"/>
</dbReference>
<evidence type="ECO:0000259" key="5">
    <source>
        <dbReference type="PROSITE" id="PS50222"/>
    </source>
</evidence>
<feature type="transmembrane region" description="Helical" evidence="4">
    <location>
        <begin position="30"/>
        <end position="50"/>
    </location>
</feature>
<dbReference type="Gene3D" id="1.10.238.10">
    <property type="entry name" value="EF-hand"/>
    <property type="match status" value="1"/>
</dbReference>
<keyword evidence="6" id="KW-1185">Reference proteome</keyword>
<keyword evidence="4" id="KW-0812">Transmembrane</keyword>
<dbReference type="CDD" id="cd00051">
    <property type="entry name" value="EFh"/>
    <property type="match status" value="1"/>
</dbReference>
<dbReference type="InterPro" id="IPR004713">
    <property type="entry name" value="CaH_exchang"/>
</dbReference>
<reference evidence="7" key="1">
    <citation type="submission" date="2025-08" db="UniProtKB">
        <authorList>
            <consortium name="RefSeq"/>
        </authorList>
    </citation>
    <scope>IDENTIFICATION</scope>
</reference>
<dbReference type="Proteomes" id="UP000504604">
    <property type="component" value="Linkage group LG8"/>
</dbReference>
<gene>
    <name evidence="7" type="primary">LOC105168577</name>
</gene>
<dbReference type="GO" id="GO:0005509">
    <property type="term" value="F:calcium ion binding"/>
    <property type="evidence" value="ECO:0007669"/>
    <property type="project" value="InterPro"/>
</dbReference>
<keyword evidence="2" id="KW-0106">Calcium</keyword>
<dbReference type="InterPro" id="IPR011992">
    <property type="entry name" value="EF-hand-dom_pair"/>
</dbReference>
<dbReference type="PROSITE" id="PS50222">
    <property type="entry name" value="EF_HAND_2"/>
    <property type="match status" value="1"/>
</dbReference>
<dbReference type="KEGG" id="sind:105168577"/>
<keyword evidence="4" id="KW-0472">Membrane</keyword>
<feature type="transmembrane region" description="Helical" evidence="4">
    <location>
        <begin position="65"/>
        <end position="87"/>
    </location>
</feature>
<dbReference type="RefSeq" id="XP_020551675.1">
    <property type="nucleotide sequence ID" value="XM_020696016.1"/>
</dbReference>
<dbReference type="InterPro" id="IPR002048">
    <property type="entry name" value="EF_hand_dom"/>
</dbReference>
<keyword evidence="3" id="KW-0406">Ion transport</keyword>